<keyword evidence="2" id="KW-1185">Reference proteome</keyword>
<organism evidence="1 2">
    <name type="scientific">Gluconobacter wancherniae NBRC 103581</name>
    <dbReference type="NCBI Taxonomy" id="656744"/>
    <lineage>
        <taxon>Bacteria</taxon>
        <taxon>Pseudomonadati</taxon>
        <taxon>Pseudomonadota</taxon>
        <taxon>Alphaproteobacteria</taxon>
        <taxon>Acetobacterales</taxon>
        <taxon>Acetobacteraceae</taxon>
        <taxon>Gluconobacter</taxon>
    </lineage>
</organism>
<proteinExistence type="predicted"/>
<dbReference type="AlphaFoldDB" id="A0A511B0E6"/>
<dbReference type="Proteomes" id="UP000321230">
    <property type="component" value="Unassembled WGS sequence"/>
</dbReference>
<protein>
    <submittedName>
        <fullName evidence="1">Uncharacterized protein</fullName>
    </submittedName>
</protein>
<sequence length="62" mass="6666">MIAVMAFDLCFEQSEASHAELLRARVHPLRAENAAYIVDDIGKANPHCGQGDANGSDNQPSL</sequence>
<gene>
    <name evidence="1" type="ORF">GWA01_08230</name>
</gene>
<evidence type="ECO:0000313" key="2">
    <source>
        <dbReference type="Proteomes" id="UP000321230"/>
    </source>
</evidence>
<name>A0A511B0E6_9PROT</name>
<evidence type="ECO:0000313" key="1">
    <source>
        <dbReference type="EMBL" id="GEK93053.1"/>
    </source>
</evidence>
<dbReference type="EMBL" id="BJUZ01000001">
    <property type="protein sequence ID" value="GEK93053.1"/>
    <property type="molecule type" value="Genomic_DNA"/>
</dbReference>
<reference evidence="1 2" key="1">
    <citation type="submission" date="2019-07" db="EMBL/GenBank/DDBJ databases">
        <title>Whole genome shotgun sequence of Gluconobacter wancherniae NBRC 103581.</title>
        <authorList>
            <person name="Hosoyama A."/>
            <person name="Uohara A."/>
            <person name="Ohji S."/>
            <person name="Ichikawa N."/>
        </authorList>
    </citation>
    <scope>NUCLEOTIDE SEQUENCE [LARGE SCALE GENOMIC DNA]</scope>
    <source>
        <strain evidence="1 2">NBRC 103581</strain>
    </source>
</reference>
<comment type="caution">
    <text evidence="1">The sequence shown here is derived from an EMBL/GenBank/DDBJ whole genome shotgun (WGS) entry which is preliminary data.</text>
</comment>
<accession>A0A511B0E6</accession>